<keyword evidence="5 9" id="KW-0997">Cell inner membrane</keyword>
<protein>
    <recommendedName>
        <fullName evidence="9">Membrane fusion protein (MFP) family protein</fullName>
    </recommendedName>
</protein>
<keyword evidence="7 9" id="KW-1133">Transmembrane helix</keyword>
<evidence type="ECO:0000256" key="8">
    <source>
        <dbReference type="ARBA" id="ARBA00023136"/>
    </source>
</evidence>
<keyword evidence="8 9" id="KW-0472">Membrane</keyword>
<comment type="similarity">
    <text evidence="2 9">Belongs to the membrane fusion protein (MFP) (TC 8.A.1) family.</text>
</comment>
<dbReference type="EMBL" id="JACCEM010000005">
    <property type="protein sequence ID" value="NYT49832.1"/>
    <property type="molecule type" value="Genomic_DNA"/>
</dbReference>
<dbReference type="PRINTS" id="PR01490">
    <property type="entry name" value="RTXTOXIND"/>
</dbReference>
<dbReference type="InterPro" id="IPR010129">
    <property type="entry name" value="T1SS_HlyD"/>
</dbReference>
<dbReference type="Proteomes" id="UP000559809">
    <property type="component" value="Unassembled WGS sequence"/>
</dbReference>
<proteinExistence type="inferred from homology"/>
<dbReference type="SUPFAM" id="SSF111369">
    <property type="entry name" value="HlyD-like secretion proteins"/>
    <property type="match status" value="1"/>
</dbReference>
<dbReference type="Gene3D" id="2.40.50.100">
    <property type="match status" value="2"/>
</dbReference>
<dbReference type="NCBIfam" id="TIGR01843">
    <property type="entry name" value="type_I_hlyD"/>
    <property type="match status" value="1"/>
</dbReference>
<dbReference type="Pfam" id="PF26002">
    <property type="entry name" value="Beta-barrel_AprE"/>
    <property type="match status" value="1"/>
</dbReference>
<evidence type="ECO:0000256" key="2">
    <source>
        <dbReference type="ARBA" id="ARBA00009477"/>
    </source>
</evidence>
<feature type="transmembrane region" description="Helical" evidence="9">
    <location>
        <begin position="28"/>
        <end position="48"/>
    </location>
</feature>
<dbReference type="GO" id="GO:0009306">
    <property type="term" value="P:protein secretion"/>
    <property type="evidence" value="ECO:0007669"/>
    <property type="project" value="InterPro"/>
</dbReference>
<evidence type="ECO:0000313" key="13">
    <source>
        <dbReference type="EMBL" id="NYT49832.1"/>
    </source>
</evidence>
<dbReference type="AlphaFoldDB" id="A0A853G1T6"/>
<dbReference type="InterPro" id="IPR006144">
    <property type="entry name" value="Secretion_HlyD_CS"/>
</dbReference>
<keyword evidence="6 9" id="KW-0812">Transmembrane</keyword>
<feature type="coiled-coil region" evidence="10">
    <location>
        <begin position="165"/>
        <end position="192"/>
    </location>
</feature>
<dbReference type="PANTHER" id="PTHR30386:SF17">
    <property type="entry name" value="ALKALINE PROTEASE SECRETION PROTEIN APRE"/>
    <property type="match status" value="1"/>
</dbReference>
<evidence type="ECO:0000256" key="7">
    <source>
        <dbReference type="ARBA" id="ARBA00022989"/>
    </source>
</evidence>
<keyword evidence="14" id="KW-1185">Reference proteome</keyword>
<name>A0A853G1T6_9BURK</name>
<feature type="domain" description="AprE-like long alpha-helical hairpin" evidence="11">
    <location>
        <begin position="105"/>
        <end position="291"/>
    </location>
</feature>
<feature type="domain" description="AprE-like beta-barrel" evidence="12">
    <location>
        <begin position="337"/>
        <end position="425"/>
    </location>
</feature>
<evidence type="ECO:0000256" key="3">
    <source>
        <dbReference type="ARBA" id="ARBA00022448"/>
    </source>
</evidence>
<evidence type="ECO:0000256" key="6">
    <source>
        <dbReference type="ARBA" id="ARBA00022692"/>
    </source>
</evidence>
<evidence type="ECO:0000256" key="9">
    <source>
        <dbReference type="RuleBase" id="RU365093"/>
    </source>
</evidence>
<keyword evidence="3 9" id="KW-0813">Transport</keyword>
<dbReference type="InterPro" id="IPR058982">
    <property type="entry name" value="Beta-barrel_AprE"/>
</dbReference>
<dbReference type="PANTHER" id="PTHR30386">
    <property type="entry name" value="MEMBRANE FUSION SUBUNIT OF EMRAB-TOLC MULTIDRUG EFFLUX PUMP"/>
    <property type="match status" value="1"/>
</dbReference>
<comment type="caution">
    <text evidence="13">The sequence shown here is derived from an EMBL/GenBank/DDBJ whole genome shotgun (WGS) entry which is preliminary data.</text>
</comment>
<comment type="subcellular location">
    <subcellularLocation>
        <location evidence="1 9">Cell inner membrane</location>
        <topology evidence="1 9">Single-pass membrane protein</topology>
    </subcellularLocation>
</comment>
<dbReference type="Pfam" id="PF25994">
    <property type="entry name" value="HH_AprE"/>
    <property type="match status" value="1"/>
</dbReference>
<evidence type="ECO:0000313" key="14">
    <source>
        <dbReference type="Proteomes" id="UP000559809"/>
    </source>
</evidence>
<accession>A0A853G1T6</accession>
<evidence type="ECO:0000256" key="10">
    <source>
        <dbReference type="SAM" id="Coils"/>
    </source>
</evidence>
<dbReference type="GO" id="GO:0005886">
    <property type="term" value="C:plasma membrane"/>
    <property type="evidence" value="ECO:0007669"/>
    <property type="project" value="UniProtKB-SubCell"/>
</dbReference>
<evidence type="ECO:0000256" key="4">
    <source>
        <dbReference type="ARBA" id="ARBA00022475"/>
    </source>
</evidence>
<sequence length="448" mass="49713">MNWLNKKDSDSSLDMPGGKVDTNFGAPLRWGLAVLLLGFGGFAAWAAFAPLDAGVPANATVQVFGNRKSVQHLEGGTVEEILVREGDQVKAGQILIRLNDTRAVAEQGVISSQYILAKTTEARLLAERDGLPKIQYDPAVAERFQNDPRYISATSTQDMLFTTRREALEGEIAILQENLHGAEQQLKGLAQVQANRKNQISFIQRELKGVRELAKEGYLPRNRMFELERDAAQLQAALSNDVVEAGRTRNQVAELKLRILQRRQDYQKEVQSQLSEVQKEASALGDRLASLDYTVRETKIRAPIDGYVQNLSVHTVGGVIRPGTEVMEVVPLDHTYIVQAQVPVQAIDKVHPDLDVEITFPAFNHAQTPNIPGKVLTVSADRLVDQATHMPYYLAQVKVTPKGMEMLAGNAIRPGMPASVLIRTGERTMLSYLLKPFLERLDKSFKEQ</sequence>
<dbReference type="InterPro" id="IPR050739">
    <property type="entry name" value="MFP"/>
</dbReference>
<dbReference type="PROSITE" id="PS00543">
    <property type="entry name" value="HLYD_FAMILY"/>
    <property type="match status" value="1"/>
</dbReference>
<dbReference type="InterPro" id="IPR058781">
    <property type="entry name" value="HH_AprE-like"/>
</dbReference>
<dbReference type="RefSeq" id="WP_180155174.1">
    <property type="nucleotide sequence ID" value="NZ_JACCEM010000005.1"/>
</dbReference>
<gene>
    <name evidence="13" type="ORF">H0A72_10985</name>
</gene>
<organism evidence="13 14">
    <name type="scientific">Parapusillimonas granuli</name>
    <dbReference type="NCBI Taxonomy" id="380911"/>
    <lineage>
        <taxon>Bacteria</taxon>
        <taxon>Pseudomonadati</taxon>
        <taxon>Pseudomonadota</taxon>
        <taxon>Betaproteobacteria</taxon>
        <taxon>Burkholderiales</taxon>
        <taxon>Alcaligenaceae</taxon>
        <taxon>Parapusillimonas</taxon>
    </lineage>
</organism>
<dbReference type="Gene3D" id="2.40.30.170">
    <property type="match status" value="1"/>
</dbReference>
<reference evidence="13 14" key="1">
    <citation type="submission" date="2020-07" db="EMBL/GenBank/DDBJ databases">
        <title>Taxonomic revisions and descriptions of new bacterial species based on genomic comparisons in the high-G+C-content subgroup of the family Alcaligenaceae.</title>
        <authorList>
            <person name="Szabo A."/>
            <person name="Felfoldi T."/>
        </authorList>
    </citation>
    <scope>NUCLEOTIDE SEQUENCE [LARGE SCALE GENOMIC DNA]</scope>
    <source>
        <strain evidence="13 14">LMG 24012</strain>
    </source>
</reference>
<evidence type="ECO:0000259" key="12">
    <source>
        <dbReference type="Pfam" id="PF26002"/>
    </source>
</evidence>
<evidence type="ECO:0000259" key="11">
    <source>
        <dbReference type="Pfam" id="PF25994"/>
    </source>
</evidence>
<evidence type="ECO:0000256" key="5">
    <source>
        <dbReference type="ARBA" id="ARBA00022519"/>
    </source>
</evidence>
<keyword evidence="10" id="KW-0175">Coiled coil</keyword>
<evidence type="ECO:0000256" key="1">
    <source>
        <dbReference type="ARBA" id="ARBA00004377"/>
    </source>
</evidence>
<keyword evidence="4 9" id="KW-1003">Cell membrane</keyword>